<dbReference type="AlphaFoldDB" id="A0A8T3DU54"/>
<protein>
    <submittedName>
        <fullName evidence="1">Uncharacterized protein</fullName>
    </submittedName>
</protein>
<evidence type="ECO:0000313" key="1">
    <source>
        <dbReference type="EMBL" id="KAI1900959.1"/>
    </source>
</evidence>
<name>A0A8T3DU54_9TELE</name>
<accession>A0A8T3DU54</accession>
<proteinExistence type="predicted"/>
<dbReference type="Proteomes" id="UP000829720">
    <property type="component" value="Unassembled WGS sequence"/>
</dbReference>
<reference evidence="1" key="1">
    <citation type="submission" date="2021-01" db="EMBL/GenBank/DDBJ databases">
        <authorList>
            <person name="Zahm M."/>
            <person name="Roques C."/>
            <person name="Cabau C."/>
            <person name="Klopp C."/>
            <person name="Donnadieu C."/>
            <person name="Jouanno E."/>
            <person name="Lampietro C."/>
            <person name="Louis A."/>
            <person name="Herpin A."/>
            <person name="Echchiki A."/>
            <person name="Berthelot C."/>
            <person name="Parey E."/>
            <person name="Roest-Crollius H."/>
            <person name="Braasch I."/>
            <person name="Postlethwait J."/>
            <person name="Bobe J."/>
            <person name="Montfort J."/>
            <person name="Bouchez O."/>
            <person name="Begum T."/>
            <person name="Mejri S."/>
            <person name="Adams A."/>
            <person name="Chen W.-J."/>
            <person name="Guiguen Y."/>
        </authorList>
    </citation>
    <scope>NUCLEOTIDE SEQUENCE</scope>
    <source>
        <tissue evidence="1">Blood</tissue>
    </source>
</reference>
<comment type="caution">
    <text evidence="1">The sequence shown here is derived from an EMBL/GenBank/DDBJ whole genome shotgun (WGS) entry which is preliminary data.</text>
</comment>
<dbReference type="EMBL" id="JAERUA010000004">
    <property type="protein sequence ID" value="KAI1900959.1"/>
    <property type="molecule type" value="Genomic_DNA"/>
</dbReference>
<keyword evidence="2" id="KW-1185">Reference proteome</keyword>
<dbReference type="OrthoDB" id="21607at2759"/>
<organism evidence="1 2">
    <name type="scientific">Albula goreensis</name>
    <dbReference type="NCBI Taxonomy" id="1534307"/>
    <lineage>
        <taxon>Eukaryota</taxon>
        <taxon>Metazoa</taxon>
        <taxon>Chordata</taxon>
        <taxon>Craniata</taxon>
        <taxon>Vertebrata</taxon>
        <taxon>Euteleostomi</taxon>
        <taxon>Actinopterygii</taxon>
        <taxon>Neopterygii</taxon>
        <taxon>Teleostei</taxon>
        <taxon>Albuliformes</taxon>
        <taxon>Albulidae</taxon>
        <taxon>Albula</taxon>
    </lineage>
</organism>
<evidence type="ECO:0000313" key="2">
    <source>
        <dbReference type="Proteomes" id="UP000829720"/>
    </source>
</evidence>
<sequence length="89" mass="9983">MMIMGKKPDSKCVFTYVQSLVNHLRRTHDLESEVLICHSPEGQTEHTHTWHTINRWCLSLGRTLCGCDRSSTSPFGGAATQARSPDAVR</sequence>
<gene>
    <name evidence="1" type="ORF">AGOR_G00055200</name>
</gene>